<dbReference type="EMBL" id="VSRR010027579">
    <property type="protein sequence ID" value="MPC68270.1"/>
    <property type="molecule type" value="Genomic_DNA"/>
</dbReference>
<dbReference type="PANTHER" id="PTHR35617">
    <property type="entry name" value="PHAGE_INTEGRASE DOMAIN-CONTAINING PROTEIN"/>
    <property type="match status" value="1"/>
</dbReference>
<proteinExistence type="predicted"/>
<evidence type="ECO:0000313" key="2">
    <source>
        <dbReference type="Proteomes" id="UP000324222"/>
    </source>
</evidence>
<dbReference type="Proteomes" id="UP000324222">
    <property type="component" value="Unassembled WGS sequence"/>
</dbReference>
<dbReference type="AlphaFoldDB" id="A0A5B7H7Y7"/>
<dbReference type="PANTHER" id="PTHR35617:SF3">
    <property type="entry name" value="CORE-BINDING (CB) DOMAIN-CONTAINING PROTEIN"/>
    <property type="match status" value="1"/>
</dbReference>
<name>A0A5B7H7Y7_PORTR</name>
<accession>A0A5B7H7Y7</accession>
<comment type="caution">
    <text evidence="1">The sequence shown here is derived from an EMBL/GenBank/DDBJ whole genome shotgun (WGS) entry which is preliminary data.</text>
</comment>
<reference evidence="1 2" key="1">
    <citation type="submission" date="2019-05" db="EMBL/GenBank/DDBJ databases">
        <title>Another draft genome of Portunus trituberculatus and its Hox gene families provides insights of decapod evolution.</title>
        <authorList>
            <person name="Jeong J.-H."/>
            <person name="Song I."/>
            <person name="Kim S."/>
            <person name="Choi T."/>
            <person name="Kim D."/>
            <person name="Ryu S."/>
            <person name="Kim W."/>
        </authorList>
    </citation>
    <scope>NUCLEOTIDE SEQUENCE [LARGE SCALE GENOMIC DNA]</scope>
    <source>
        <tissue evidence="1">Muscle</tissue>
    </source>
</reference>
<dbReference type="OrthoDB" id="2897838at2759"/>
<evidence type="ECO:0000313" key="1">
    <source>
        <dbReference type="EMBL" id="MPC68270.1"/>
    </source>
</evidence>
<protein>
    <submittedName>
        <fullName evidence="1">Uncharacterized protein</fullName>
    </submittedName>
</protein>
<keyword evidence="2" id="KW-1185">Reference proteome</keyword>
<gene>
    <name evidence="1" type="ORF">E2C01_062468</name>
</gene>
<sequence length="154" mass="17131">MRRLPSIPHDSSLPHPAQHTALSSFLLYVVLFSPAFSSEFHLGQGRSYSSMNSIQSAVSAIASVQGQPAEQHPLVSRFLKGVFLERPSLSRCRTTWDPDLIFRHLQKLGPNNALSPIQLSRKLVIIMLLTSGQRGEALHLLDIRNMYVSASRVT</sequence>
<organism evidence="1 2">
    <name type="scientific">Portunus trituberculatus</name>
    <name type="common">Swimming crab</name>
    <name type="synonym">Neptunus trituberculatus</name>
    <dbReference type="NCBI Taxonomy" id="210409"/>
    <lineage>
        <taxon>Eukaryota</taxon>
        <taxon>Metazoa</taxon>
        <taxon>Ecdysozoa</taxon>
        <taxon>Arthropoda</taxon>
        <taxon>Crustacea</taxon>
        <taxon>Multicrustacea</taxon>
        <taxon>Malacostraca</taxon>
        <taxon>Eumalacostraca</taxon>
        <taxon>Eucarida</taxon>
        <taxon>Decapoda</taxon>
        <taxon>Pleocyemata</taxon>
        <taxon>Brachyura</taxon>
        <taxon>Eubrachyura</taxon>
        <taxon>Portunoidea</taxon>
        <taxon>Portunidae</taxon>
        <taxon>Portuninae</taxon>
        <taxon>Portunus</taxon>
    </lineage>
</organism>